<evidence type="ECO:0000256" key="1">
    <source>
        <dbReference type="RuleBase" id="RU362001"/>
    </source>
</evidence>
<dbReference type="AlphaFoldDB" id="A0A8J8SC60"/>
<dbReference type="RefSeq" id="WP_212693233.1">
    <property type="nucleotide sequence ID" value="NZ_CP058561.1"/>
</dbReference>
<protein>
    <recommendedName>
        <fullName evidence="1">ESAT-6-like protein</fullName>
    </recommendedName>
</protein>
<reference evidence="2 3" key="1">
    <citation type="submission" date="2020-07" db="EMBL/GenBank/DDBJ databases">
        <title>Vallitalea guaymasensis genome.</title>
        <authorList>
            <person name="Postec A."/>
        </authorList>
    </citation>
    <scope>NUCLEOTIDE SEQUENCE [LARGE SCALE GENOMIC DNA]</scope>
    <source>
        <strain evidence="2 3">Ra1766G1</strain>
    </source>
</reference>
<evidence type="ECO:0000313" key="3">
    <source>
        <dbReference type="Proteomes" id="UP000677305"/>
    </source>
</evidence>
<evidence type="ECO:0000313" key="2">
    <source>
        <dbReference type="EMBL" id="QUH29096.1"/>
    </source>
</evidence>
<name>A0A8J8SC60_9FIRM</name>
<keyword evidence="3" id="KW-1185">Reference proteome</keyword>
<dbReference type="Gene3D" id="1.10.287.1060">
    <property type="entry name" value="ESAT-6-like"/>
    <property type="match status" value="1"/>
</dbReference>
<dbReference type="KEGG" id="vgu:HYG85_09240"/>
<organism evidence="2 3">
    <name type="scientific">Vallitalea guaymasensis</name>
    <dbReference type="NCBI Taxonomy" id="1185412"/>
    <lineage>
        <taxon>Bacteria</taxon>
        <taxon>Bacillati</taxon>
        <taxon>Bacillota</taxon>
        <taxon>Clostridia</taxon>
        <taxon>Lachnospirales</taxon>
        <taxon>Vallitaleaceae</taxon>
        <taxon>Vallitalea</taxon>
    </lineage>
</organism>
<dbReference type="EMBL" id="CP058561">
    <property type="protein sequence ID" value="QUH29096.1"/>
    <property type="molecule type" value="Genomic_DNA"/>
</dbReference>
<sequence length="99" mass="11111">MASFQVTTQLLNDKAGTIGNINERFLSIMADITRLMHNLQDEWQSEASNQFVAKFDQLNNDFKQYSEVIASYQKFLTNAATDYTSADSAIKSATADLFS</sequence>
<dbReference type="InterPro" id="IPR010310">
    <property type="entry name" value="T7SS_ESAT-6-like"/>
</dbReference>
<proteinExistence type="inferred from homology"/>
<accession>A0A8J8SC60</accession>
<dbReference type="SUPFAM" id="SSF140453">
    <property type="entry name" value="EsxAB dimer-like"/>
    <property type="match status" value="1"/>
</dbReference>
<comment type="similarity">
    <text evidence="1">Belongs to the WXG100 family.</text>
</comment>
<dbReference type="InterPro" id="IPR036689">
    <property type="entry name" value="ESAT-6-like_sf"/>
</dbReference>
<gene>
    <name evidence="2" type="ORF">HYG85_09240</name>
</gene>
<dbReference type="Pfam" id="PF06013">
    <property type="entry name" value="WXG100"/>
    <property type="match status" value="1"/>
</dbReference>
<dbReference type="Proteomes" id="UP000677305">
    <property type="component" value="Chromosome"/>
</dbReference>
<dbReference type="NCBIfam" id="TIGR03930">
    <property type="entry name" value="WXG100_ESAT6"/>
    <property type="match status" value="1"/>
</dbReference>